<evidence type="ECO:0000256" key="12">
    <source>
        <dbReference type="ARBA" id="ARBA00022989"/>
    </source>
</evidence>
<dbReference type="InterPro" id="IPR011546">
    <property type="entry name" value="Pept_M41_FtsH_extracell"/>
</dbReference>
<dbReference type="GO" id="GO:0005524">
    <property type="term" value="F:ATP binding"/>
    <property type="evidence" value="ECO:0007669"/>
    <property type="project" value="UniProtKB-KW"/>
</dbReference>
<keyword evidence="15" id="KW-0472">Membrane</keyword>
<keyword evidence="5" id="KW-0645">Protease</keyword>
<accession>A0AAV9HBQ4</accession>
<dbReference type="InterPro" id="IPR000642">
    <property type="entry name" value="Peptidase_M41"/>
</dbReference>
<feature type="compositionally biased region" description="Basic and acidic residues" evidence="18">
    <location>
        <begin position="198"/>
        <end position="224"/>
    </location>
</feature>
<dbReference type="GO" id="GO:0016887">
    <property type="term" value="F:ATP hydrolysis activity"/>
    <property type="evidence" value="ECO:0007669"/>
    <property type="project" value="InterPro"/>
</dbReference>
<dbReference type="Pfam" id="PF00004">
    <property type="entry name" value="AAA"/>
    <property type="match status" value="1"/>
</dbReference>
<dbReference type="InterPro" id="IPR007219">
    <property type="entry name" value="XnlR_reg_dom"/>
</dbReference>
<dbReference type="SMART" id="SM00066">
    <property type="entry name" value="GAL4"/>
    <property type="match status" value="1"/>
</dbReference>
<dbReference type="GO" id="GO:0004222">
    <property type="term" value="F:metalloendopeptidase activity"/>
    <property type="evidence" value="ECO:0007669"/>
    <property type="project" value="InterPro"/>
</dbReference>
<dbReference type="InterPro" id="IPR027417">
    <property type="entry name" value="P-loop_NTPase"/>
</dbReference>
<dbReference type="SMART" id="SM00906">
    <property type="entry name" value="Fungal_trans"/>
    <property type="match status" value="1"/>
</dbReference>
<dbReference type="SUPFAM" id="SSF52540">
    <property type="entry name" value="P-loop containing nucleoside triphosphate hydrolases"/>
    <property type="match status" value="1"/>
</dbReference>
<feature type="compositionally biased region" description="Low complexity" evidence="18">
    <location>
        <begin position="1112"/>
        <end position="1152"/>
    </location>
</feature>
<feature type="compositionally biased region" description="Low complexity" evidence="18">
    <location>
        <begin position="765"/>
        <end position="789"/>
    </location>
</feature>
<dbReference type="FunFam" id="3.40.1690.20:FF:000003">
    <property type="entry name" value="Mitochondrial inner membrane AAA protease Yta12, putative"/>
    <property type="match status" value="1"/>
</dbReference>
<feature type="compositionally biased region" description="Polar residues" evidence="18">
    <location>
        <begin position="790"/>
        <end position="816"/>
    </location>
</feature>
<dbReference type="FunFam" id="1.10.8.60:FF:000019">
    <property type="entry name" value="AFG3-like AAA ATPase 2"/>
    <property type="match status" value="1"/>
</dbReference>
<comment type="similarity">
    <text evidence="4">In the N-terminal section; belongs to the AAA ATPase family.</text>
</comment>
<keyword evidence="12" id="KW-1133">Transmembrane helix</keyword>
<comment type="caution">
    <text evidence="20">The sequence shown here is derived from an EMBL/GenBank/DDBJ whole genome shotgun (WGS) entry which is preliminary data.</text>
</comment>
<dbReference type="InterPro" id="IPR003960">
    <property type="entry name" value="ATPase_AAA_CS"/>
</dbReference>
<dbReference type="GO" id="GO:0005745">
    <property type="term" value="C:m-AAA complex"/>
    <property type="evidence" value="ECO:0007669"/>
    <property type="project" value="TreeGrafter"/>
</dbReference>
<dbReference type="GO" id="GO:0030163">
    <property type="term" value="P:protein catabolic process"/>
    <property type="evidence" value="ECO:0007669"/>
    <property type="project" value="UniProtKB-ARBA"/>
</dbReference>
<evidence type="ECO:0000256" key="11">
    <source>
        <dbReference type="ARBA" id="ARBA00022840"/>
    </source>
</evidence>
<evidence type="ECO:0000313" key="21">
    <source>
        <dbReference type="Proteomes" id="UP001321749"/>
    </source>
</evidence>
<feature type="compositionally biased region" description="Low complexity" evidence="18">
    <location>
        <begin position="817"/>
        <end position="830"/>
    </location>
</feature>
<evidence type="ECO:0000256" key="2">
    <source>
        <dbReference type="ARBA" id="ARBA00004225"/>
    </source>
</evidence>
<feature type="region of interest" description="Disordered" evidence="18">
    <location>
        <begin position="1088"/>
        <end position="1171"/>
    </location>
</feature>
<evidence type="ECO:0000256" key="17">
    <source>
        <dbReference type="ARBA" id="ARBA00048778"/>
    </source>
</evidence>
<dbReference type="Proteomes" id="UP001321749">
    <property type="component" value="Unassembled WGS sequence"/>
</dbReference>
<dbReference type="FunFam" id="1.20.58.760:FF:000003">
    <property type="entry name" value="AFG3-like AAA ATPase 2"/>
    <property type="match status" value="1"/>
</dbReference>
<dbReference type="Pfam" id="PF06480">
    <property type="entry name" value="FtsH_ext"/>
    <property type="match status" value="1"/>
</dbReference>
<evidence type="ECO:0000256" key="9">
    <source>
        <dbReference type="ARBA" id="ARBA00022801"/>
    </source>
</evidence>
<dbReference type="GO" id="GO:0000981">
    <property type="term" value="F:DNA-binding transcription factor activity, RNA polymerase II-specific"/>
    <property type="evidence" value="ECO:0007669"/>
    <property type="project" value="InterPro"/>
</dbReference>
<evidence type="ECO:0000313" key="20">
    <source>
        <dbReference type="EMBL" id="KAK4457175.1"/>
    </source>
</evidence>
<keyword evidence="6" id="KW-0812">Transmembrane</keyword>
<evidence type="ECO:0000256" key="7">
    <source>
        <dbReference type="ARBA" id="ARBA00022723"/>
    </source>
</evidence>
<evidence type="ECO:0000256" key="4">
    <source>
        <dbReference type="ARBA" id="ARBA00010550"/>
    </source>
</evidence>
<dbReference type="GO" id="GO:0003677">
    <property type="term" value="F:DNA binding"/>
    <property type="evidence" value="ECO:0007669"/>
    <property type="project" value="InterPro"/>
</dbReference>
<evidence type="ECO:0000256" key="18">
    <source>
        <dbReference type="SAM" id="MobiDB-lite"/>
    </source>
</evidence>
<organism evidence="20 21">
    <name type="scientific">Cladorrhinum samala</name>
    <dbReference type="NCBI Taxonomy" id="585594"/>
    <lineage>
        <taxon>Eukaryota</taxon>
        <taxon>Fungi</taxon>
        <taxon>Dikarya</taxon>
        <taxon>Ascomycota</taxon>
        <taxon>Pezizomycotina</taxon>
        <taxon>Sordariomycetes</taxon>
        <taxon>Sordariomycetidae</taxon>
        <taxon>Sordariales</taxon>
        <taxon>Podosporaceae</taxon>
        <taxon>Cladorrhinum</taxon>
    </lineage>
</organism>
<comment type="catalytic activity">
    <reaction evidence="17">
        <text>ATP + H2O = ADP + phosphate + H(+)</text>
        <dbReference type="Rhea" id="RHEA:13065"/>
        <dbReference type="ChEBI" id="CHEBI:15377"/>
        <dbReference type="ChEBI" id="CHEBI:15378"/>
        <dbReference type="ChEBI" id="CHEBI:30616"/>
        <dbReference type="ChEBI" id="CHEBI:43474"/>
        <dbReference type="ChEBI" id="CHEBI:456216"/>
    </reaction>
    <physiologicalReaction direction="left-to-right" evidence="17">
        <dbReference type="Rhea" id="RHEA:13066"/>
    </physiologicalReaction>
</comment>
<dbReference type="GO" id="GO:0008270">
    <property type="term" value="F:zinc ion binding"/>
    <property type="evidence" value="ECO:0007669"/>
    <property type="project" value="InterPro"/>
</dbReference>
<dbReference type="SUPFAM" id="SSF57701">
    <property type="entry name" value="Zn2/Cys6 DNA-binding domain"/>
    <property type="match status" value="1"/>
</dbReference>
<keyword evidence="14" id="KW-0496">Mitochondrion</keyword>
<feature type="region of interest" description="Disordered" evidence="18">
    <location>
        <begin position="739"/>
        <end position="839"/>
    </location>
</feature>
<dbReference type="PANTHER" id="PTHR43655">
    <property type="entry name" value="ATP-DEPENDENT PROTEASE"/>
    <property type="match status" value="1"/>
</dbReference>
<feature type="domain" description="Zn(2)-C6 fungal-type" evidence="19">
    <location>
        <begin position="71"/>
        <end position="101"/>
    </location>
</feature>
<dbReference type="InterPro" id="IPR003959">
    <property type="entry name" value="ATPase_AAA_core"/>
</dbReference>
<evidence type="ECO:0000256" key="5">
    <source>
        <dbReference type="ARBA" id="ARBA00022670"/>
    </source>
</evidence>
<dbReference type="SUPFAM" id="SSF140990">
    <property type="entry name" value="FtsH protease domain-like"/>
    <property type="match status" value="1"/>
</dbReference>
<evidence type="ECO:0000256" key="1">
    <source>
        <dbReference type="ARBA" id="ARBA00001947"/>
    </source>
</evidence>
<dbReference type="PANTHER" id="PTHR43655:SF2">
    <property type="entry name" value="AFG3 LIKE MATRIX AAA PEPTIDASE SUBUNIT 2, ISOFORM A"/>
    <property type="match status" value="1"/>
</dbReference>
<dbReference type="InterPro" id="IPR050928">
    <property type="entry name" value="ATP-dep_Zn_Metalloprotease"/>
</dbReference>
<evidence type="ECO:0000256" key="16">
    <source>
        <dbReference type="ARBA" id="ARBA00023242"/>
    </source>
</evidence>
<name>A0AAV9HBQ4_9PEZI</name>
<dbReference type="PROSITE" id="PS50048">
    <property type="entry name" value="ZN2_CY6_FUNGAL_2"/>
    <property type="match status" value="1"/>
</dbReference>
<evidence type="ECO:0000256" key="14">
    <source>
        <dbReference type="ARBA" id="ARBA00023128"/>
    </source>
</evidence>
<feature type="compositionally biased region" description="Low complexity" evidence="18">
    <location>
        <begin position="157"/>
        <end position="170"/>
    </location>
</feature>
<feature type="compositionally biased region" description="Polar residues" evidence="18">
    <location>
        <begin position="171"/>
        <end position="194"/>
    </location>
</feature>
<dbReference type="GO" id="GO:0006351">
    <property type="term" value="P:DNA-templated transcription"/>
    <property type="evidence" value="ECO:0007669"/>
    <property type="project" value="InterPro"/>
</dbReference>
<gene>
    <name evidence="20" type="ORF">QBC42DRAFT_189239</name>
</gene>
<dbReference type="Gene3D" id="3.40.1690.20">
    <property type="match status" value="1"/>
</dbReference>
<dbReference type="InterPro" id="IPR036864">
    <property type="entry name" value="Zn2-C6_fun-type_DNA-bd_sf"/>
</dbReference>
<feature type="compositionally biased region" description="Polar residues" evidence="18">
    <location>
        <begin position="752"/>
        <end position="764"/>
    </location>
</feature>
<dbReference type="Gene3D" id="4.10.240.10">
    <property type="entry name" value="Zn(2)-C6 fungal-type DNA-binding domain"/>
    <property type="match status" value="1"/>
</dbReference>
<dbReference type="InterPro" id="IPR037219">
    <property type="entry name" value="Peptidase_M41-like"/>
</dbReference>
<dbReference type="CDD" id="cd00067">
    <property type="entry name" value="GAL4"/>
    <property type="match status" value="1"/>
</dbReference>
<evidence type="ECO:0000259" key="19">
    <source>
        <dbReference type="PROSITE" id="PS50048"/>
    </source>
</evidence>
<dbReference type="Pfam" id="PF00172">
    <property type="entry name" value="Zn_clus"/>
    <property type="match status" value="1"/>
</dbReference>
<dbReference type="PROSITE" id="PS00674">
    <property type="entry name" value="AAA"/>
    <property type="match status" value="1"/>
</dbReference>
<dbReference type="GO" id="GO:0034982">
    <property type="term" value="P:mitochondrial protein processing"/>
    <property type="evidence" value="ECO:0007669"/>
    <property type="project" value="TreeGrafter"/>
</dbReference>
<feature type="compositionally biased region" description="Basic and acidic residues" evidence="18">
    <location>
        <begin position="962"/>
        <end position="985"/>
    </location>
</feature>
<dbReference type="NCBIfam" id="TIGR01241">
    <property type="entry name" value="FtsH_fam"/>
    <property type="match status" value="1"/>
</dbReference>
<feature type="compositionally biased region" description="Polar residues" evidence="18">
    <location>
        <begin position="1097"/>
        <end position="1106"/>
    </location>
</feature>
<keyword evidence="13" id="KW-0482">Metalloprotease</keyword>
<dbReference type="InterPro" id="IPR003593">
    <property type="entry name" value="AAA+_ATPase"/>
</dbReference>
<keyword evidence="21" id="KW-1185">Reference proteome</keyword>
<dbReference type="FunFam" id="3.40.50.300:FF:000001">
    <property type="entry name" value="ATP-dependent zinc metalloprotease FtsH"/>
    <property type="match status" value="1"/>
</dbReference>
<dbReference type="InterPro" id="IPR041569">
    <property type="entry name" value="AAA_lid_3"/>
</dbReference>
<dbReference type="InterPro" id="IPR005936">
    <property type="entry name" value="FtsH"/>
</dbReference>
<dbReference type="Gene3D" id="1.10.8.60">
    <property type="match status" value="1"/>
</dbReference>
<protein>
    <recommendedName>
        <fullName evidence="19">Zn(2)-C6 fungal-type domain-containing protein</fullName>
    </recommendedName>
</protein>
<dbReference type="SMART" id="SM00382">
    <property type="entry name" value="AAA"/>
    <property type="match status" value="1"/>
</dbReference>
<dbReference type="Gene3D" id="1.20.58.760">
    <property type="entry name" value="Peptidase M41"/>
    <property type="match status" value="1"/>
</dbReference>
<dbReference type="InterPro" id="IPR001138">
    <property type="entry name" value="Zn2Cys6_DnaBD"/>
</dbReference>
<dbReference type="Gene3D" id="3.40.50.300">
    <property type="entry name" value="P-loop containing nucleotide triphosphate hydrolases"/>
    <property type="match status" value="1"/>
</dbReference>
<dbReference type="PROSITE" id="PS00463">
    <property type="entry name" value="ZN2_CY6_FUNGAL_1"/>
    <property type="match status" value="1"/>
</dbReference>
<keyword evidence="10" id="KW-0862">Zinc</keyword>
<keyword evidence="16" id="KW-0539">Nucleus</keyword>
<evidence type="ECO:0000256" key="3">
    <source>
        <dbReference type="ARBA" id="ARBA00010044"/>
    </source>
</evidence>
<proteinExistence type="inferred from homology"/>
<keyword evidence="7" id="KW-0479">Metal-binding</keyword>
<feature type="region of interest" description="Disordered" evidence="18">
    <location>
        <begin position="155"/>
        <end position="228"/>
    </location>
</feature>
<comment type="subcellular location">
    <subcellularLocation>
        <location evidence="2">Mitochondrion membrane</location>
        <topology evidence="2">Multi-pass membrane protein</topology>
    </subcellularLocation>
</comment>
<keyword evidence="11" id="KW-0067">ATP-binding</keyword>
<reference evidence="20" key="2">
    <citation type="submission" date="2023-06" db="EMBL/GenBank/DDBJ databases">
        <authorList>
            <consortium name="Lawrence Berkeley National Laboratory"/>
            <person name="Mondo S.J."/>
            <person name="Hensen N."/>
            <person name="Bonometti L."/>
            <person name="Westerberg I."/>
            <person name="Brannstrom I.O."/>
            <person name="Guillou S."/>
            <person name="Cros-Aarteil S."/>
            <person name="Calhoun S."/>
            <person name="Haridas S."/>
            <person name="Kuo A."/>
            <person name="Pangilinan J."/>
            <person name="Riley R."/>
            <person name="Labutti K."/>
            <person name="Andreopoulos B."/>
            <person name="Lipzen A."/>
            <person name="Chen C."/>
            <person name="Yanf M."/>
            <person name="Daum C."/>
            <person name="Ng V."/>
            <person name="Clum A."/>
            <person name="Steindorff A."/>
            <person name="Ohm R."/>
            <person name="Martin F."/>
            <person name="Silar P."/>
            <person name="Natvig D."/>
            <person name="Lalanne C."/>
            <person name="Gautier V."/>
            <person name="Ament-Velasquez S.L."/>
            <person name="Kruys A."/>
            <person name="Hutchinson M.I."/>
            <person name="Powell A.J."/>
            <person name="Barry K."/>
            <person name="Miller A.N."/>
            <person name="Grigoriev I.V."/>
            <person name="Debuchy R."/>
            <person name="Gladieux P."/>
            <person name="Thoren M.H."/>
            <person name="Johannesson H."/>
        </authorList>
    </citation>
    <scope>NUCLEOTIDE SEQUENCE</scope>
    <source>
        <strain evidence="20">PSN324</strain>
    </source>
</reference>
<evidence type="ECO:0000256" key="10">
    <source>
        <dbReference type="ARBA" id="ARBA00022833"/>
    </source>
</evidence>
<dbReference type="Pfam" id="PF01434">
    <property type="entry name" value="Peptidase_M41"/>
    <property type="match status" value="1"/>
</dbReference>
<keyword evidence="8" id="KW-0547">Nucleotide-binding</keyword>
<dbReference type="CDD" id="cd12148">
    <property type="entry name" value="fungal_TF_MHR"/>
    <property type="match status" value="1"/>
</dbReference>
<dbReference type="Pfam" id="PF04082">
    <property type="entry name" value="Fungal_trans"/>
    <property type="match status" value="1"/>
</dbReference>
<evidence type="ECO:0000256" key="8">
    <source>
        <dbReference type="ARBA" id="ARBA00022741"/>
    </source>
</evidence>
<evidence type="ECO:0000256" key="13">
    <source>
        <dbReference type="ARBA" id="ARBA00023049"/>
    </source>
</evidence>
<comment type="similarity">
    <text evidence="3">In the C-terminal section; belongs to the peptidase M41 family.</text>
</comment>
<dbReference type="GO" id="GO:0004176">
    <property type="term" value="F:ATP-dependent peptidase activity"/>
    <property type="evidence" value="ECO:0007669"/>
    <property type="project" value="InterPro"/>
</dbReference>
<feature type="region of interest" description="Disordered" evidence="18">
    <location>
        <begin position="954"/>
        <end position="1011"/>
    </location>
</feature>
<dbReference type="EMBL" id="MU865132">
    <property type="protein sequence ID" value="KAK4457175.1"/>
    <property type="molecule type" value="Genomic_DNA"/>
</dbReference>
<dbReference type="CDD" id="cd19501">
    <property type="entry name" value="RecA-like_FtsH"/>
    <property type="match status" value="1"/>
</dbReference>
<evidence type="ECO:0000256" key="6">
    <source>
        <dbReference type="ARBA" id="ARBA00022692"/>
    </source>
</evidence>
<keyword evidence="9" id="KW-0378">Hydrolase</keyword>
<reference evidence="20" key="1">
    <citation type="journal article" date="2023" name="Mol. Phylogenet. Evol.">
        <title>Genome-scale phylogeny and comparative genomics of the fungal order Sordariales.</title>
        <authorList>
            <person name="Hensen N."/>
            <person name="Bonometti L."/>
            <person name="Westerberg I."/>
            <person name="Brannstrom I.O."/>
            <person name="Guillou S."/>
            <person name="Cros-Aarteil S."/>
            <person name="Calhoun S."/>
            <person name="Haridas S."/>
            <person name="Kuo A."/>
            <person name="Mondo S."/>
            <person name="Pangilinan J."/>
            <person name="Riley R."/>
            <person name="LaButti K."/>
            <person name="Andreopoulos B."/>
            <person name="Lipzen A."/>
            <person name="Chen C."/>
            <person name="Yan M."/>
            <person name="Daum C."/>
            <person name="Ng V."/>
            <person name="Clum A."/>
            <person name="Steindorff A."/>
            <person name="Ohm R.A."/>
            <person name="Martin F."/>
            <person name="Silar P."/>
            <person name="Natvig D.O."/>
            <person name="Lalanne C."/>
            <person name="Gautier V."/>
            <person name="Ament-Velasquez S.L."/>
            <person name="Kruys A."/>
            <person name="Hutchinson M.I."/>
            <person name="Powell A.J."/>
            <person name="Barry K."/>
            <person name="Miller A.N."/>
            <person name="Grigoriev I.V."/>
            <person name="Debuchy R."/>
            <person name="Gladieux P."/>
            <person name="Hiltunen Thoren M."/>
            <person name="Johannesson H."/>
        </authorList>
    </citation>
    <scope>NUCLEOTIDE SEQUENCE</scope>
    <source>
        <strain evidence="20">PSN324</strain>
    </source>
</reference>
<feature type="region of interest" description="Disordered" evidence="18">
    <location>
        <begin position="1791"/>
        <end position="1832"/>
    </location>
</feature>
<comment type="cofactor">
    <cofactor evidence="1">
        <name>Zn(2+)</name>
        <dbReference type="ChEBI" id="CHEBI:29105"/>
    </cofactor>
</comment>
<dbReference type="Pfam" id="PF17862">
    <property type="entry name" value="AAA_lid_3"/>
    <property type="match status" value="1"/>
</dbReference>
<feature type="compositionally biased region" description="Polar residues" evidence="18">
    <location>
        <begin position="989"/>
        <end position="998"/>
    </location>
</feature>
<feature type="compositionally biased region" description="Basic and acidic residues" evidence="18">
    <location>
        <begin position="1791"/>
        <end position="1802"/>
    </location>
</feature>
<sequence>MDHIHPGFQMPIQPPSLMNPPPQIFGGYAEHQHHGMPMSQLPPDLMAAQMFGDHGLLEDTNEAKRRRIARACDMCRKKKIKCDGKLPACTHCINYKTDCVFTQVEKKRNPPKGAKYIEGLENRLGRMEHLLRLSGLLGEDDNGATDLGTLEKKLAEQKQQQSRQPSQAASNPTSPSQAASGQDGNASTPRSSLASPEPTKDSSEKRKSFTPEKEKEKEKEKDGEGGTEQVAELSEMMCSLVTNNEGETRYIGSSSGFSIFSPKGIQWVNEKMGDTSFQQMISDVSIDDHKWTAWKPDIFGDIFRRRIFRDLPPKAEALSLLKDYFENFNCMFPLFHQPTFMHLVERQYSNDPYTGSGWWASLNVALAIAYRLRVMSNLVPQEEDDMGWAYMKNAMATFTELVMRNTDLLSVQALLGMAMFMQGTPNPQPSSLLIATAIRLSHTIGLHKRGTNFHLNPIEIEQRKRVFWIAYMLDKDLCLRSGRPPAQDDDDMNVELPDADPADGIGNIPLADGKGKMNLFRVMCELSIVESRVYNRLYSTTATKQSDGELLNTIGELDQELEDWKDRIPIDFRPEHEIKASHTPLILHIVMLHFNYYNCLTTIHRMSIHHGYWTSRLSNFAIQGLNARPLNPRIFSSAALCTSAARASISLLKYIPQGDFSCVWMVLYFPVSALVTLFGNILQNPLDPRARSDTKLMSVVVNFLSMLGVEAETGGVHRMLGVCSEFERIARVVIEKTEKDHANRRKRKNHNDAASNKPTTATGDSPSFNPNPAAAAPTPRPATAGSATPQPSQAMNQNNNHLSPQMNNHHSPQNGYSPMTGTMSSSSSPGTAPNGWHNDFTAGNGDHAMNGANYAQFADLAEFDAMNAAAGLTGPASGGGGGLTSPPLGGGFYQQPMLPQDLFSLPMTLDWDWAEMSGGAYPSLQRCARLSLRTTAAPAFRAARIPRIASSAALLHPRYKSTKPERPDDSHKPNPEPESTPKNDDDSNGAPTQTQQPIKLQPPPGWVHLTPDQLDRLNAWMNIMPEGPQKDTWKNVFLDVKIIGVPEELRDILQKGVDGRPPSMIDALKIPKIALKMANQLEEFQQLKQKARDSDMDSNQPFTSNRPGEIPSQEQTPEQQAQNQQQKSRSQQQPQQQQSQHGQQNGQSQGQQGKHKGAPPPPPPNQKGWMSDTMTYVVGTILCYPIIQALYSGESSREITWQELRKNFLDKGLVEKLVVDRDRVRVELNREAVRSVYPDSAAANTSFYYYFTIGSVDAFERRLDEAQSELGIPSGERIPVSYATEGKATSYLLAFGPTLLLVGLLFFASRRAGGMGGGSSGMFGFGKSKAKMFNHDSLVKVKFADVAGMDEAKVEIMEFVSFLRSPERFQRLGAKIPRGAILSGPPGTGKTLLAKATAGESQVPFYSVSGSEFVEMFVGVGASRVRDLFATARKNAPCIIFIDEIDAVGKSRSEGGGFRGGGNDEREATLNQILTEMDGFNTSEQVVVLAGTNRPDILDKALMRPGRFDRHIHIDRPTMKGRQAIFKVHLAKIVTSEDMEYLTGRLAALTPGFAGADIANAVNEAALIAARANATSVTMQHFEQAIERVIGGLERKSLVLGPDEKRTVAYHEAGHAICGWYFRWADPLLKVSIIPRGQGALGYAQYLPASDAYLMSTNQLMDRMAMTLGGRVSEELHFPTVTTGASDDFKKVTRMATTMVTQWGMSEKLGPLHFENSDNQLHKPFAESTAQTIDAEVRRLVDEAYKQCKDLLTAKKKEVGLVAEELLRKEVLSRDDLVRLLGPREWPEKEEFSKYFDGRDGKSSAPPFPTESTDSPDDPQPAVMERHQEVDR</sequence>
<evidence type="ECO:0000256" key="15">
    <source>
        <dbReference type="ARBA" id="ARBA00023136"/>
    </source>
</evidence>
<dbReference type="HAMAP" id="MF_01458">
    <property type="entry name" value="FtsH"/>
    <property type="match status" value="1"/>
</dbReference>